<gene>
    <name evidence="1" type="ORF">ACRB68_01100</name>
</gene>
<sequence>MVLEETTEPALFGGNDSTMEKVTSRLAEQNGRYAVLAPEGGRYSGPPT</sequence>
<dbReference type="Proteomes" id="UP000487268">
    <property type="component" value="Unassembled WGS sequence"/>
</dbReference>
<proteinExistence type="predicted"/>
<name>A0A7K0BLM6_9ACTN</name>
<reference evidence="1 2" key="1">
    <citation type="submission" date="2019-10" db="EMBL/GenBank/DDBJ databases">
        <title>Actinomadura rubteroloni sp. nov. and Actinomadura macrotermitis sp. nov., isolated from the gut of fungus growing-termite Macrotermes natalensis.</title>
        <authorList>
            <person name="Benndorf R."/>
            <person name="Martin K."/>
            <person name="Kuefner M."/>
            <person name="De Beer W."/>
            <person name="Kaster A.-K."/>
            <person name="Vollmers J."/>
            <person name="Poulsen M."/>
            <person name="Beemelmanns C."/>
        </authorList>
    </citation>
    <scope>NUCLEOTIDE SEQUENCE [LARGE SCALE GENOMIC DNA]</scope>
    <source>
        <strain evidence="1 2">RB68</strain>
    </source>
</reference>
<protein>
    <submittedName>
        <fullName evidence="1">Uncharacterized protein</fullName>
    </submittedName>
</protein>
<accession>A0A7K0BLM6</accession>
<dbReference type="RefSeq" id="WP_194293162.1">
    <property type="nucleotide sequence ID" value="NZ_WEGH01000001.1"/>
</dbReference>
<dbReference type="AlphaFoldDB" id="A0A7K0BLM6"/>
<dbReference type="EMBL" id="WEGH01000001">
    <property type="protein sequence ID" value="MQY02083.1"/>
    <property type="molecule type" value="Genomic_DNA"/>
</dbReference>
<evidence type="ECO:0000313" key="2">
    <source>
        <dbReference type="Proteomes" id="UP000487268"/>
    </source>
</evidence>
<comment type="caution">
    <text evidence="1">The sequence shown here is derived from an EMBL/GenBank/DDBJ whole genome shotgun (WGS) entry which is preliminary data.</text>
</comment>
<evidence type="ECO:0000313" key="1">
    <source>
        <dbReference type="EMBL" id="MQY02083.1"/>
    </source>
</evidence>
<organism evidence="1 2">
    <name type="scientific">Actinomadura macrotermitis</name>
    <dbReference type="NCBI Taxonomy" id="2585200"/>
    <lineage>
        <taxon>Bacteria</taxon>
        <taxon>Bacillati</taxon>
        <taxon>Actinomycetota</taxon>
        <taxon>Actinomycetes</taxon>
        <taxon>Streptosporangiales</taxon>
        <taxon>Thermomonosporaceae</taxon>
        <taxon>Actinomadura</taxon>
    </lineage>
</organism>
<keyword evidence="2" id="KW-1185">Reference proteome</keyword>